<dbReference type="Proteomes" id="UP000295818">
    <property type="component" value="Unassembled WGS sequence"/>
</dbReference>
<name>A0ABY2BPA5_9ACTN</name>
<keyword evidence="4" id="KW-1185">Reference proteome</keyword>
<dbReference type="Pfam" id="PF01565">
    <property type="entry name" value="FAD_binding_4"/>
    <property type="match status" value="1"/>
</dbReference>
<proteinExistence type="predicted"/>
<gene>
    <name evidence="3" type="ORF">EV644_104561</name>
</gene>
<protein>
    <submittedName>
        <fullName evidence="3">Decaprenylphospho-beta-D-ribofuranose 2-oxidase</fullName>
    </submittedName>
</protein>
<feature type="domain" description="FAD-binding PCMH-type" evidence="2">
    <location>
        <begin position="15"/>
        <end position="184"/>
    </location>
</feature>
<dbReference type="InterPro" id="IPR016169">
    <property type="entry name" value="FAD-bd_PCMH_sub2"/>
</dbReference>
<accession>A0ABY2BPA5</accession>
<organism evidence="3 4">
    <name type="scientific">Kribbella orskensis</name>
    <dbReference type="NCBI Taxonomy" id="2512216"/>
    <lineage>
        <taxon>Bacteria</taxon>
        <taxon>Bacillati</taxon>
        <taxon>Actinomycetota</taxon>
        <taxon>Actinomycetes</taxon>
        <taxon>Propionibacteriales</taxon>
        <taxon>Kribbellaceae</taxon>
        <taxon>Kribbella</taxon>
    </lineage>
</organism>
<dbReference type="InterPro" id="IPR010031">
    <property type="entry name" value="FAD_lactone_oxidase-like"/>
</dbReference>
<keyword evidence="1" id="KW-0560">Oxidoreductase</keyword>
<dbReference type="PROSITE" id="PS51387">
    <property type="entry name" value="FAD_PCMH"/>
    <property type="match status" value="1"/>
</dbReference>
<dbReference type="InterPro" id="IPR006094">
    <property type="entry name" value="Oxid_FAD_bind_N"/>
</dbReference>
<dbReference type="Pfam" id="PF04030">
    <property type="entry name" value="ALO"/>
    <property type="match status" value="1"/>
</dbReference>
<dbReference type="PANTHER" id="PTHR43762">
    <property type="entry name" value="L-GULONOLACTONE OXIDASE"/>
    <property type="match status" value="1"/>
</dbReference>
<dbReference type="Gene3D" id="3.30.465.10">
    <property type="match status" value="1"/>
</dbReference>
<dbReference type="InterPro" id="IPR007173">
    <property type="entry name" value="ALO_C"/>
</dbReference>
<dbReference type="InterPro" id="IPR036318">
    <property type="entry name" value="FAD-bd_PCMH-like_sf"/>
</dbReference>
<dbReference type="InterPro" id="IPR016166">
    <property type="entry name" value="FAD-bd_PCMH"/>
</dbReference>
<dbReference type="RefSeq" id="WP_132188862.1">
    <property type="nucleotide sequence ID" value="NZ_SLWM01000004.1"/>
</dbReference>
<sequence length="457" mass="49268">MTPEYPTVALSGWGRSSRRRSIVRRPTTDEELIEVVTAGSQLTVRGAGRSYGDAALSEQGIVLDLTARNRVLSFDQRNGVIVVEAGAVLADLMDQVLPLGWSLPVLPGTARITVGGALASDVHGKNHPGAGSFGQHVLWLALLDADGTTTELSAGHDPDGFWATLGGMGLTGVILRAAIQLQPLETGWAIQRRRRTRSLDETIEVLRELATQQEGDPNLHGVAWLDTHTPGPRLGRGVVDESHPALVADLPPAVQLQPDRRRFATGRAIRSLPGPGVVFGPTIAAASAARWHFAGASNQRLLPLMSALCPLDRVDAWPAAFGRRGLIQYQFAVPSEATAVLRRVLAFLVGSRMAPALTTLKNLGFGTAGPLSFPLHGWTLAADLPARWVQDDSRLHSIDAMVADAGGRVYLAKDSTVDPTVIPDMYPRLKTWQRTRDRLDPDRRFTSALAERLNLLS</sequence>
<evidence type="ECO:0000256" key="1">
    <source>
        <dbReference type="ARBA" id="ARBA00023002"/>
    </source>
</evidence>
<evidence type="ECO:0000313" key="3">
    <source>
        <dbReference type="EMBL" id="TCO26057.1"/>
    </source>
</evidence>
<evidence type="ECO:0000259" key="2">
    <source>
        <dbReference type="PROSITE" id="PS51387"/>
    </source>
</evidence>
<dbReference type="EMBL" id="SLWM01000004">
    <property type="protein sequence ID" value="TCO26057.1"/>
    <property type="molecule type" value="Genomic_DNA"/>
</dbReference>
<dbReference type="PANTHER" id="PTHR43762:SF1">
    <property type="entry name" value="D-ARABINONO-1,4-LACTONE OXIDASE"/>
    <property type="match status" value="1"/>
</dbReference>
<comment type="caution">
    <text evidence="3">The sequence shown here is derived from an EMBL/GenBank/DDBJ whole genome shotgun (WGS) entry which is preliminary data.</text>
</comment>
<evidence type="ECO:0000313" key="4">
    <source>
        <dbReference type="Proteomes" id="UP000295818"/>
    </source>
</evidence>
<reference evidence="3 4" key="1">
    <citation type="journal article" date="2015" name="Stand. Genomic Sci.">
        <title>Genomic Encyclopedia of Bacterial and Archaeal Type Strains, Phase III: the genomes of soil and plant-associated and newly described type strains.</title>
        <authorList>
            <person name="Whitman W.B."/>
            <person name="Woyke T."/>
            <person name="Klenk H.P."/>
            <person name="Zhou Y."/>
            <person name="Lilburn T.G."/>
            <person name="Beck B.J."/>
            <person name="De Vos P."/>
            <person name="Vandamme P."/>
            <person name="Eisen J.A."/>
            <person name="Garrity G."/>
            <person name="Hugenholtz P."/>
            <person name="Kyrpides N.C."/>
        </authorList>
    </citation>
    <scope>NUCLEOTIDE SEQUENCE [LARGE SCALE GENOMIC DNA]</scope>
    <source>
        <strain evidence="3 4">VKM Ac-2538</strain>
    </source>
</reference>
<dbReference type="SUPFAM" id="SSF56176">
    <property type="entry name" value="FAD-binding/transporter-associated domain-like"/>
    <property type="match status" value="1"/>
</dbReference>